<reference evidence="2 3" key="1">
    <citation type="submission" date="2018-04" db="EMBL/GenBank/DDBJ databases">
        <title>Genomic Encyclopedia of Archaeal and Bacterial Type Strains, Phase II (KMG-II): from individual species to whole genera.</title>
        <authorList>
            <person name="Goeker M."/>
        </authorList>
    </citation>
    <scope>NUCLEOTIDE SEQUENCE [LARGE SCALE GENOMIC DNA]</scope>
    <source>
        <strain evidence="2 3">DSM 45787</strain>
    </source>
</reference>
<evidence type="ECO:0000313" key="2">
    <source>
        <dbReference type="EMBL" id="PTX64607.1"/>
    </source>
</evidence>
<gene>
    <name evidence="2" type="ORF">C8P63_102101</name>
</gene>
<dbReference type="EMBL" id="QBKR01000002">
    <property type="protein sequence ID" value="PTX64607.1"/>
    <property type="molecule type" value="Genomic_DNA"/>
</dbReference>
<feature type="transmembrane region" description="Helical" evidence="1">
    <location>
        <begin position="83"/>
        <end position="103"/>
    </location>
</feature>
<dbReference type="OrthoDB" id="9813540at2"/>
<dbReference type="GO" id="GO:0022857">
    <property type="term" value="F:transmembrane transporter activity"/>
    <property type="evidence" value="ECO:0007669"/>
    <property type="project" value="InterPro"/>
</dbReference>
<evidence type="ECO:0000256" key="1">
    <source>
        <dbReference type="SAM" id="Phobius"/>
    </source>
</evidence>
<proteinExistence type="predicted"/>
<dbReference type="InterPro" id="IPR024529">
    <property type="entry name" value="ECF_trnsprt_substrate-spec"/>
</dbReference>
<feature type="transmembrane region" description="Helical" evidence="1">
    <location>
        <begin position="110"/>
        <end position="133"/>
    </location>
</feature>
<organism evidence="2 3">
    <name type="scientific">Melghirimyces profundicolus</name>
    <dbReference type="NCBI Taxonomy" id="1242148"/>
    <lineage>
        <taxon>Bacteria</taxon>
        <taxon>Bacillati</taxon>
        <taxon>Bacillota</taxon>
        <taxon>Bacilli</taxon>
        <taxon>Bacillales</taxon>
        <taxon>Thermoactinomycetaceae</taxon>
        <taxon>Melghirimyces</taxon>
    </lineage>
</organism>
<name>A0A2T6C8G4_9BACL</name>
<protein>
    <submittedName>
        <fullName evidence="2">Putative membrane protein</fullName>
    </submittedName>
</protein>
<dbReference type="AlphaFoldDB" id="A0A2T6C8G4"/>
<keyword evidence="1" id="KW-1133">Transmembrane helix</keyword>
<dbReference type="Pfam" id="PF12822">
    <property type="entry name" value="ECF_trnsprt"/>
    <property type="match status" value="1"/>
</dbReference>
<feature type="transmembrane region" description="Helical" evidence="1">
    <location>
        <begin position="45"/>
        <end position="71"/>
    </location>
</feature>
<dbReference type="Proteomes" id="UP000244240">
    <property type="component" value="Unassembled WGS sequence"/>
</dbReference>
<dbReference type="Gene3D" id="1.10.1760.20">
    <property type="match status" value="1"/>
</dbReference>
<feature type="transmembrane region" description="Helical" evidence="1">
    <location>
        <begin position="12"/>
        <end position="33"/>
    </location>
</feature>
<feature type="transmembrane region" description="Helical" evidence="1">
    <location>
        <begin position="145"/>
        <end position="168"/>
    </location>
</feature>
<keyword evidence="1" id="KW-0812">Transmembrane</keyword>
<accession>A0A2T6C8G4</accession>
<evidence type="ECO:0000313" key="3">
    <source>
        <dbReference type="Proteomes" id="UP000244240"/>
    </source>
</evidence>
<dbReference type="RefSeq" id="WP_108021669.1">
    <property type="nucleotide sequence ID" value="NZ_QBKR01000002.1"/>
</dbReference>
<comment type="caution">
    <text evidence="2">The sequence shown here is derived from an EMBL/GenBank/DDBJ whole genome shotgun (WGS) entry which is preliminary data.</text>
</comment>
<keyword evidence="1" id="KW-0472">Membrane</keyword>
<keyword evidence="3" id="KW-1185">Reference proteome</keyword>
<sequence length="196" mass="20364">MNNRLTVRKIVIAGVLGAISILLGVTRLGFIPVPTAAGNATIMHIPAVIGGILEGWGVGLVIGLIFGVSSFLNATVPLFKDPLVAIIPRLFIGVAAYFTYVGLKRFNQLLAVGLAGFIGSLTNTVLVLLVAVLRGYLSSGVALTIAVTNGIPEAVVSVIVTVAVVGVWKRIGSGRQTSKVSRGVEGEKLDHRRAGD</sequence>